<proteinExistence type="predicted"/>
<dbReference type="AlphaFoldDB" id="A0ABC8UHI6"/>
<accession>A0ABC8UHI6</accession>
<feature type="non-terminal residue" evidence="1">
    <location>
        <position position="1"/>
    </location>
</feature>
<evidence type="ECO:0000313" key="1">
    <source>
        <dbReference type="EMBL" id="CAK9180497.1"/>
    </source>
</evidence>
<gene>
    <name evidence="1" type="ORF">ILEXP_LOCUS50500</name>
</gene>
<name>A0ABC8UHI6_9AQUA</name>
<organism evidence="1 2">
    <name type="scientific">Ilex paraguariensis</name>
    <name type="common">yerba mate</name>
    <dbReference type="NCBI Taxonomy" id="185542"/>
    <lineage>
        <taxon>Eukaryota</taxon>
        <taxon>Viridiplantae</taxon>
        <taxon>Streptophyta</taxon>
        <taxon>Embryophyta</taxon>
        <taxon>Tracheophyta</taxon>
        <taxon>Spermatophyta</taxon>
        <taxon>Magnoliopsida</taxon>
        <taxon>eudicotyledons</taxon>
        <taxon>Gunneridae</taxon>
        <taxon>Pentapetalae</taxon>
        <taxon>asterids</taxon>
        <taxon>campanulids</taxon>
        <taxon>Aquifoliales</taxon>
        <taxon>Aquifoliaceae</taxon>
        <taxon>Ilex</taxon>
    </lineage>
</organism>
<evidence type="ECO:0000313" key="2">
    <source>
        <dbReference type="Proteomes" id="UP001642360"/>
    </source>
</evidence>
<sequence length="62" mass="6966">DTIIEVGQAIQRSLANLEIERPLQNAGEIIANAEESGGEANKRIAKAILPQRRKCKKRKLWK</sequence>
<dbReference type="Proteomes" id="UP001642360">
    <property type="component" value="Unassembled WGS sequence"/>
</dbReference>
<reference evidence="1 2" key="1">
    <citation type="submission" date="2024-02" db="EMBL/GenBank/DDBJ databases">
        <authorList>
            <person name="Vignale AGUSTIN F."/>
            <person name="Sosa J E."/>
            <person name="Modenutti C."/>
        </authorList>
    </citation>
    <scope>NUCLEOTIDE SEQUENCE [LARGE SCALE GENOMIC DNA]</scope>
</reference>
<protein>
    <submittedName>
        <fullName evidence="1">Uncharacterized protein</fullName>
    </submittedName>
</protein>
<comment type="caution">
    <text evidence="1">The sequence shown here is derived from an EMBL/GenBank/DDBJ whole genome shotgun (WGS) entry which is preliminary data.</text>
</comment>
<dbReference type="EMBL" id="CAUOFW020007736">
    <property type="protein sequence ID" value="CAK9180497.1"/>
    <property type="molecule type" value="Genomic_DNA"/>
</dbReference>
<keyword evidence="2" id="KW-1185">Reference proteome</keyword>